<proteinExistence type="predicted"/>
<accession>A0A3B1CN09</accession>
<reference evidence="1" key="1">
    <citation type="submission" date="2018-06" db="EMBL/GenBank/DDBJ databases">
        <authorList>
            <person name="Zhirakovskaya E."/>
        </authorList>
    </citation>
    <scope>NUCLEOTIDE SEQUENCE</scope>
</reference>
<protein>
    <submittedName>
        <fullName evidence="1">Uncharacterized protein</fullName>
    </submittedName>
</protein>
<gene>
    <name evidence="1" type="ORF">MNBD_NITROSPINAE05-377</name>
</gene>
<organism evidence="1">
    <name type="scientific">hydrothermal vent metagenome</name>
    <dbReference type="NCBI Taxonomy" id="652676"/>
    <lineage>
        <taxon>unclassified sequences</taxon>
        <taxon>metagenomes</taxon>
        <taxon>ecological metagenomes</taxon>
    </lineage>
</organism>
<sequence>MSGVSNFPLAGASVTLVACGG</sequence>
<dbReference type="EMBL" id="UOGG01000179">
    <property type="protein sequence ID" value="VAX31926.1"/>
    <property type="molecule type" value="Genomic_DNA"/>
</dbReference>
<name>A0A3B1CN09_9ZZZZ</name>
<evidence type="ECO:0000313" key="1">
    <source>
        <dbReference type="EMBL" id="VAX31926.1"/>
    </source>
</evidence>
<feature type="non-terminal residue" evidence="1">
    <location>
        <position position="21"/>
    </location>
</feature>
<dbReference type="AlphaFoldDB" id="A0A3B1CN09"/>